<dbReference type="PATRIC" id="fig|1195763.3.peg.1542"/>
<sequence length="263" mass="29330">MIPKSLFRTCFVLLCVLGRGPVANASIPQFTDSDIEHPSPIQGSKDKFQHSLSGLYAIPSAAAHELKQPYADFDTLYSKGEVAQAELKQLLTQISLHTDTKPILPGIKSKQRAKFKVDTELNGHADKLTDLARGSLIAKDIPSLIDAFELLGHEATIIETKNRFKSPAPSGYRDLKVLISLTNSQIIAEVQLHLETIAEIKNGPEHEIYETIQQLERLAIAEERELNEFELARIKQLRSTSLTMYQHAWHHYLQPSGLTAQAS</sequence>
<gene>
    <name evidence="2" type="ORF">ABT56_07215</name>
</gene>
<proteinExistence type="predicted"/>
<dbReference type="Proteomes" id="UP000036097">
    <property type="component" value="Unassembled WGS sequence"/>
</dbReference>
<reference evidence="2 3" key="1">
    <citation type="submission" date="2015-05" db="EMBL/GenBank/DDBJ databases">
        <title>Photobacterium galathea sp. nov.</title>
        <authorList>
            <person name="Machado H."/>
            <person name="Gram L."/>
        </authorList>
    </citation>
    <scope>NUCLEOTIDE SEQUENCE [LARGE SCALE GENOMIC DNA]</scope>
    <source>
        <strain evidence="2 3">CGMCC 1.12159</strain>
    </source>
</reference>
<dbReference type="InterPro" id="IPR043519">
    <property type="entry name" value="NT_sf"/>
</dbReference>
<feature type="signal peptide" evidence="1">
    <location>
        <begin position="1"/>
        <end position="25"/>
    </location>
</feature>
<dbReference type="SUPFAM" id="SSF81301">
    <property type="entry name" value="Nucleotidyltransferase"/>
    <property type="match status" value="1"/>
</dbReference>
<protein>
    <submittedName>
        <fullName evidence="2">Phosphoribosylglycinamide formyltransferase</fullName>
    </submittedName>
</protein>
<name>A0A0J1JXB8_9GAMM</name>
<dbReference type="EMBL" id="LDOT01000007">
    <property type="protein sequence ID" value="KLV06937.1"/>
    <property type="molecule type" value="Genomic_DNA"/>
</dbReference>
<keyword evidence="3" id="KW-1185">Reference proteome</keyword>
<dbReference type="AlphaFoldDB" id="A0A0J1JXB8"/>
<accession>A0A0J1JXB8</accession>
<dbReference type="GO" id="GO:0016740">
    <property type="term" value="F:transferase activity"/>
    <property type="evidence" value="ECO:0007669"/>
    <property type="project" value="UniProtKB-KW"/>
</dbReference>
<feature type="chain" id="PRO_5005253925" evidence="1">
    <location>
        <begin position="26"/>
        <end position="263"/>
    </location>
</feature>
<keyword evidence="1" id="KW-0732">Signal</keyword>
<dbReference type="OrthoDB" id="5823369at2"/>
<evidence type="ECO:0000313" key="2">
    <source>
        <dbReference type="EMBL" id="KLV06937.1"/>
    </source>
</evidence>
<organism evidence="2 3">
    <name type="scientific">Photobacterium aquae</name>
    <dbReference type="NCBI Taxonomy" id="1195763"/>
    <lineage>
        <taxon>Bacteria</taxon>
        <taxon>Pseudomonadati</taxon>
        <taxon>Pseudomonadota</taxon>
        <taxon>Gammaproteobacteria</taxon>
        <taxon>Vibrionales</taxon>
        <taxon>Vibrionaceae</taxon>
        <taxon>Photobacterium</taxon>
    </lineage>
</organism>
<dbReference type="STRING" id="1195763.ABT56_07215"/>
<evidence type="ECO:0000313" key="3">
    <source>
        <dbReference type="Proteomes" id="UP000036097"/>
    </source>
</evidence>
<comment type="caution">
    <text evidence="2">The sequence shown here is derived from an EMBL/GenBank/DDBJ whole genome shotgun (WGS) entry which is preliminary data.</text>
</comment>
<dbReference type="RefSeq" id="WP_047878207.1">
    <property type="nucleotide sequence ID" value="NZ_LDOT01000007.1"/>
</dbReference>
<keyword evidence="2" id="KW-0808">Transferase</keyword>
<evidence type="ECO:0000256" key="1">
    <source>
        <dbReference type="SAM" id="SignalP"/>
    </source>
</evidence>